<comment type="caution">
    <text evidence="1">The sequence shown here is derived from an EMBL/GenBank/DDBJ whole genome shotgun (WGS) entry which is preliminary data.</text>
</comment>
<dbReference type="InterPro" id="IPR053745">
    <property type="entry name" value="Viral_Tail_Comp_sf"/>
</dbReference>
<keyword evidence="2" id="KW-1185">Reference proteome</keyword>
<dbReference type="InterPro" id="IPR021508">
    <property type="entry name" value="Gp17-like"/>
</dbReference>
<reference evidence="1 2" key="1">
    <citation type="submission" date="2024-06" db="EMBL/GenBank/DDBJ databases">
        <title>Genomic Encyclopedia of Type Strains, Phase IV (KMG-IV): sequencing the most valuable type-strain genomes for metagenomic binning, comparative biology and taxonomic classification.</title>
        <authorList>
            <person name="Goeker M."/>
        </authorList>
    </citation>
    <scope>NUCLEOTIDE SEQUENCE [LARGE SCALE GENOMIC DNA]</scope>
    <source>
        <strain evidence="1 2">DSM 27865</strain>
    </source>
</reference>
<proteinExistence type="predicted"/>
<gene>
    <name evidence="1" type="ORF">ABID37_000953</name>
</gene>
<name>A0ABV2MYU0_9HYPH</name>
<dbReference type="RefSeq" id="WP_354192959.1">
    <property type="nucleotide sequence ID" value="NZ_JBEPML010000002.1"/>
</dbReference>
<dbReference type="EMBL" id="JBEPML010000002">
    <property type="protein sequence ID" value="MET3790762.1"/>
    <property type="molecule type" value="Genomic_DNA"/>
</dbReference>
<evidence type="ECO:0000313" key="2">
    <source>
        <dbReference type="Proteomes" id="UP001549076"/>
    </source>
</evidence>
<evidence type="ECO:0008006" key="3">
    <source>
        <dbReference type="Google" id="ProtNLM"/>
    </source>
</evidence>
<dbReference type="Pfam" id="PF11367">
    <property type="entry name" value="Tail_completion_gp17"/>
    <property type="match status" value="1"/>
</dbReference>
<evidence type="ECO:0000313" key="1">
    <source>
        <dbReference type="EMBL" id="MET3790762.1"/>
    </source>
</evidence>
<protein>
    <recommendedName>
        <fullName evidence="3">DUF3168 domain-containing protein</fullName>
    </recommendedName>
</protein>
<dbReference type="Proteomes" id="UP001549076">
    <property type="component" value="Unassembled WGS sequence"/>
</dbReference>
<sequence>MTAACADLRKAMFEALTGDAALVALLGGASIFDRAPTDATFPYVTFGRTSVFDWSTSTERGLEHLVTLHVWSKAKGKKEAFAILDAVRGALQGPLVLDSQHLVNFRFELAEVTFDDDIAVHHGLLRLRAVTEDAG</sequence>
<organism evidence="1 2">
    <name type="scientific">Aquamicrobium terrae</name>
    <dbReference type="NCBI Taxonomy" id="1324945"/>
    <lineage>
        <taxon>Bacteria</taxon>
        <taxon>Pseudomonadati</taxon>
        <taxon>Pseudomonadota</taxon>
        <taxon>Alphaproteobacteria</taxon>
        <taxon>Hyphomicrobiales</taxon>
        <taxon>Phyllobacteriaceae</taxon>
        <taxon>Aquamicrobium</taxon>
    </lineage>
</organism>
<dbReference type="Gene3D" id="3.30.2000.30">
    <property type="match status" value="1"/>
</dbReference>
<accession>A0ABV2MYU0</accession>